<evidence type="ECO:0000256" key="2">
    <source>
        <dbReference type="PROSITE-ProRule" id="PRU00069"/>
    </source>
</evidence>
<evidence type="ECO:0000256" key="1">
    <source>
        <dbReference type="ARBA" id="ARBA00022687"/>
    </source>
</evidence>
<keyword evidence="5" id="KW-1185">Reference proteome</keyword>
<dbReference type="Pfam" id="PF00778">
    <property type="entry name" value="DIX"/>
    <property type="match status" value="1"/>
</dbReference>
<name>A0AAE1ZH81_SCHME</name>
<dbReference type="EMBL" id="JALJAT010000002">
    <property type="protein sequence ID" value="KAK4473913.1"/>
    <property type="molecule type" value="Genomic_DNA"/>
</dbReference>
<reference evidence="4" key="1">
    <citation type="submission" date="2022-04" db="EMBL/GenBank/DDBJ databases">
        <authorList>
            <person name="Xu L."/>
            <person name="Lv Z."/>
        </authorList>
    </citation>
    <scope>NUCLEOTIDE SEQUENCE</scope>
    <source>
        <strain evidence="4">LV_2022a</strain>
    </source>
</reference>
<dbReference type="InterPro" id="IPR038207">
    <property type="entry name" value="DIX_dom_sf"/>
</dbReference>
<organism evidence="4 5">
    <name type="scientific">Schistosoma mekongi</name>
    <name type="common">Parasitic worm</name>
    <dbReference type="NCBI Taxonomy" id="38744"/>
    <lineage>
        <taxon>Eukaryota</taxon>
        <taxon>Metazoa</taxon>
        <taxon>Spiralia</taxon>
        <taxon>Lophotrochozoa</taxon>
        <taxon>Platyhelminthes</taxon>
        <taxon>Trematoda</taxon>
        <taxon>Digenea</taxon>
        <taxon>Strigeidida</taxon>
        <taxon>Schistosomatoidea</taxon>
        <taxon>Schistosomatidae</taxon>
        <taxon>Schistosoma</taxon>
    </lineage>
</organism>
<reference evidence="4" key="2">
    <citation type="journal article" date="2023" name="Infect Dis Poverty">
        <title>Chromosome-scale genome of the human blood fluke Schistosoma mekongi and its implications for public health.</title>
        <authorList>
            <person name="Zhou M."/>
            <person name="Xu L."/>
            <person name="Xu D."/>
            <person name="Chen W."/>
            <person name="Khan J."/>
            <person name="Hu Y."/>
            <person name="Huang H."/>
            <person name="Wei H."/>
            <person name="Zhang Y."/>
            <person name="Chusongsang P."/>
            <person name="Tanasarnprasert K."/>
            <person name="Hu X."/>
            <person name="Limpanont Y."/>
            <person name="Lv Z."/>
        </authorList>
    </citation>
    <scope>NUCLEOTIDE SEQUENCE</scope>
    <source>
        <strain evidence="4">LV_2022a</strain>
    </source>
</reference>
<dbReference type="InterPro" id="IPR029071">
    <property type="entry name" value="Ubiquitin-like_domsf"/>
</dbReference>
<comment type="caution">
    <text evidence="4">The sequence shown here is derived from an EMBL/GenBank/DDBJ whole genome shotgun (WGS) entry which is preliminary data.</text>
</comment>
<proteinExistence type="predicted"/>
<keyword evidence="1 2" id="KW-0879">Wnt signaling pathway</keyword>
<feature type="domain" description="DIX" evidence="3">
    <location>
        <begin position="448"/>
        <end position="548"/>
    </location>
</feature>
<evidence type="ECO:0000313" key="5">
    <source>
        <dbReference type="Proteomes" id="UP001292079"/>
    </source>
</evidence>
<dbReference type="SUPFAM" id="SSF54236">
    <property type="entry name" value="Ubiquitin-like"/>
    <property type="match status" value="1"/>
</dbReference>
<dbReference type="AlphaFoldDB" id="A0AAE1ZH81"/>
<protein>
    <recommendedName>
        <fullName evidence="3">DIX domain-containing protein</fullName>
    </recommendedName>
</protein>
<evidence type="ECO:0000259" key="3">
    <source>
        <dbReference type="PROSITE" id="PS50841"/>
    </source>
</evidence>
<dbReference type="Gene3D" id="2.40.240.130">
    <property type="match status" value="1"/>
</dbReference>
<evidence type="ECO:0000313" key="4">
    <source>
        <dbReference type="EMBL" id="KAK4473913.1"/>
    </source>
</evidence>
<sequence>MKVYTQLRTLIRYPPSYDIEIDLIQRNAFMLSSGYNEYRHFLMNITFRLLYHIFGNEESFLLNLKHNRHSMLFPFRSLVFSSSENLSPTFDHSKHLKHDTNEHRIYTTNQSYTVPLSKYNTTNINISERQVDIDKQNNQNISKLEDILSDVSLSTFLEPSETAKQGTTEIKSPKKENTVLKTDENSTFNSKLHPIFGDKSWAQSLFKECINYYDEYKENPERILDDHFDRIWRTREALILLEDQVDLQNAFQKHSKKPSKARRKYQANKNNDNAHHNLINFKKSVKVTTNNEQTYWNCNISQYVNKNKLNNHEFNTNRILSNEHFNQFNQSQLIEYSYYTQLPCKSYHSDKYYIEYDNLFNKVNNDNFVIHSNEIITDDLNYNTFAYIKRKNYNQNTMIIHSRRHSFFIGPDESEYVSNRKYHSNSYLLQNSISLPNMIKNKHDLLLNNFIICVVYVSEDSLPHVILCKNNQWTLKLFKKKVIQQLYSTNPKLQREVYNELQNLKKRFYFKTESNELNTNMIYYEIIDDGEEIPRWKDLIWAKIEIDHN</sequence>
<dbReference type="Proteomes" id="UP001292079">
    <property type="component" value="Unassembled WGS sequence"/>
</dbReference>
<dbReference type="InterPro" id="IPR001158">
    <property type="entry name" value="DIX"/>
</dbReference>
<dbReference type="GO" id="GO:0016055">
    <property type="term" value="P:Wnt signaling pathway"/>
    <property type="evidence" value="ECO:0007669"/>
    <property type="project" value="UniProtKB-KW"/>
</dbReference>
<gene>
    <name evidence="4" type="ORF">MN116_003238</name>
</gene>
<dbReference type="PROSITE" id="PS50841">
    <property type="entry name" value="DIX"/>
    <property type="match status" value="1"/>
</dbReference>
<accession>A0AAE1ZH81</accession>